<proteinExistence type="evidence at transcript level"/>
<evidence type="ECO:0000256" key="7">
    <source>
        <dbReference type="SAM" id="MobiDB-lite"/>
    </source>
</evidence>
<name>A0A8K1EU98_9ROSI</name>
<keyword evidence="6" id="KW-0539">Nucleus</keyword>
<keyword evidence="3" id="KW-0805">Transcription regulation</keyword>
<reference evidence="9" key="1">
    <citation type="submission" date="2021-01" db="EMBL/GenBank/DDBJ databases">
        <authorList>
            <person name="Wang Y."/>
            <person name="Zhang Z."/>
            <person name="Zhang L."/>
            <person name="Zhang S."/>
            <person name="Zhao J."/>
        </authorList>
    </citation>
    <scope>NUCLEOTIDE SEQUENCE</scope>
</reference>
<sequence>MEEVMAAMWTTDRLEDELVRELLDNQSPFFVLPAEKISSGTEPNTGSTTHDPYLQHEEAVNRLMISNVYSGPTIEDIENVLSLTTSDDQPHQELSSQARISLLERGINKVEHKYTLRIKNHGNAIADDGYKWRKYGQKAIKNSPNPRSYYRCTNPRCSAKKQVERSLEDPETLIITYEGLHLHFAFPYFLNGQNQAPSSSTPLTMKKSKKTTSKAQDQETQQPQEAQADHLHHHHLDQSPPSDDLTTTAHRLAVVSPSEVVCPRDQYSWNPDHQEGMATQGLLQDVVPFMIRNPPINNINNVASSNSSSCSSYRSPTPSSTSPSNSLSWCAAYSATCFDIGF</sequence>
<dbReference type="InterPro" id="IPR044810">
    <property type="entry name" value="WRKY_plant"/>
</dbReference>
<feature type="region of interest" description="Disordered" evidence="7">
    <location>
        <begin position="304"/>
        <end position="324"/>
    </location>
</feature>
<dbReference type="EMBL" id="MW464648">
    <property type="protein sequence ID" value="QWQ79365.1"/>
    <property type="molecule type" value="mRNA"/>
</dbReference>
<evidence type="ECO:0000259" key="8">
    <source>
        <dbReference type="PROSITE" id="PS50811"/>
    </source>
</evidence>
<dbReference type="AlphaFoldDB" id="A0A8K1EU98"/>
<keyword evidence="4" id="KW-0238">DNA-binding</keyword>
<evidence type="ECO:0000256" key="6">
    <source>
        <dbReference type="ARBA" id="ARBA00023242"/>
    </source>
</evidence>
<dbReference type="PANTHER" id="PTHR31221">
    <property type="entry name" value="WRKY TRANSCRIPTION FACTOR PROTEIN 1-RELATED"/>
    <property type="match status" value="1"/>
</dbReference>
<evidence type="ECO:0000256" key="1">
    <source>
        <dbReference type="ARBA" id="ARBA00004123"/>
    </source>
</evidence>
<feature type="compositionally biased region" description="Low complexity" evidence="7">
    <location>
        <begin position="213"/>
        <end position="226"/>
    </location>
</feature>
<dbReference type="GO" id="GO:0043565">
    <property type="term" value="F:sequence-specific DNA binding"/>
    <property type="evidence" value="ECO:0007669"/>
    <property type="project" value="InterPro"/>
</dbReference>
<keyword evidence="2" id="KW-0677">Repeat</keyword>
<accession>A0A8K1EU98</accession>
<dbReference type="SMART" id="SM00774">
    <property type="entry name" value="WRKY"/>
    <property type="match status" value="1"/>
</dbReference>
<evidence type="ECO:0000256" key="5">
    <source>
        <dbReference type="ARBA" id="ARBA00023163"/>
    </source>
</evidence>
<evidence type="ECO:0000256" key="4">
    <source>
        <dbReference type="ARBA" id="ARBA00023125"/>
    </source>
</evidence>
<comment type="subcellular location">
    <subcellularLocation>
        <location evidence="1">Nucleus</location>
    </subcellularLocation>
</comment>
<dbReference type="SUPFAM" id="SSF118290">
    <property type="entry name" value="WRKY DNA-binding domain"/>
    <property type="match status" value="1"/>
</dbReference>
<dbReference type="InterPro" id="IPR036576">
    <property type="entry name" value="WRKY_dom_sf"/>
</dbReference>
<keyword evidence="5" id="KW-0804">Transcription</keyword>
<dbReference type="Gene3D" id="2.20.25.80">
    <property type="entry name" value="WRKY domain"/>
    <property type="match status" value="1"/>
</dbReference>
<dbReference type="Pfam" id="PF03106">
    <property type="entry name" value="WRKY"/>
    <property type="match status" value="1"/>
</dbReference>
<dbReference type="PROSITE" id="PS50811">
    <property type="entry name" value="WRKY"/>
    <property type="match status" value="1"/>
</dbReference>
<dbReference type="PANTHER" id="PTHR31221:SF42">
    <property type="entry name" value="WRKY TRANSCRIPTION FACTOR 49-RELATED"/>
    <property type="match status" value="1"/>
</dbReference>
<feature type="region of interest" description="Disordered" evidence="7">
    <location>
        <begin position="197"/>
        <end position="245"/>
    </location>
</feature>
<evidence type="ECO:0000256" key="2">
    <source>
        <dbReference type="ARBA" id="ARBA00022737"/>
    </source>
</evidence>
<dbReference type="InterPro" id="IPR003657">
    <property type="entry name" value="WRKY_dom"/>
</dbReference>
<protein>
    <submittedName>
        <fullName evidence="9">WRKY83</fullName>
    </submittedName>
</protein>
<evidence type="ECO:0000256" key="3">
    <source>
        <dbReference type="ARBA" id="ARBA00023015"/>
    </source>
</evidence>
<organism evidence="9">
    <name type="scientific">Juglans sigillata</name>
    <dbReference type="NCBI Taxonomy" id="224355"/>
    <lineage>
        <taxon>Eukaryota</taxon>
        <taxon>Viridiplantae</taxon>
        <taxon>Streptophyta</taxon>
        <taxon>Embryophyta</taxon>
        <taxon>Tracheophyta</taxon>
        <taxon>Spermatophyta</taxon>
        <taxon>Magnoliopsida</taxon>
        <taxon>eudicotyledons</taxon>
        <taxon>Gunneridae</taxon>
        <taxon>Pentapetalae</taxon>
        <taxon>rosids</taxon>
        <taxon>fabids</taxon>
        <taxon>Fagales</taxon>
        <taxon>Juglandaceae</taxon>
        <taxon>Juglans</taxon>
    </lineage>
</organism>
<evidence type="ECO:0000313" key="9">
    <source>
        <dbReference type="EMBL" id="QWQ79365.1"/>
    </source>
</evidence>
<dbReference type="FunFam" id="2.20.25.80:FF:000006">
    <property type="entry name" value="WRKY transcription factor"/>
    <property type="match status" value="1"/>
</dbReference>
<dbReference type="GO" id="GO:0005634">
    <property type="term" value="C:nucleus"/>
    <property type="evidence" value="ECO:0007669"/>
    <property type="project" value="UniProtKB-SubCell"/>
</dbReference>
<dbReference type="GO" id="GO:0003700">
    <property type="term" value="F:DNA-binding transcription factor activity"/>
    <property type="evidence" value="ECO:0007669"/>
    <property type="project" value="InterPro"/>
</dbReference>
<feature type="domain" description="WRKY" evidence="8">
    <location>
        <begin position="121"/>
        <end position="186"/>
    </location>
</feature>